<keyword evidence="4" id="KW-0496">Mitochondrion</keyword>
<dbReference type="PANTHER" id="PTHR43381:SF20">
    <property type="entry name" value="TRANSLATION INITIATION FACTOR IF-2, MITOCHONDRIAL"/>
    <property type="match status" value="1"/>
</dbReference>
<evidence type="ECO:0000256" key="4">
    <source>
        <dbReference type="ARBA" id="ARBA00023128"/>
    </source>
</evidence>
<dbReference type="Gene3D" id="2.40.30.10">
    <property type="entry name" value="Translation factors"/>
    <property type="match status" value="1"/>
</dbReference>
<comment type="subcellular location">
    <subcellularLocation>
        <location evidence="1">Mitochondrion</location>
    </subcellularLocation>
</comment>
<organism evidence="6 7">
    <name type="scientific">Albula goreensis</name>
    <dbReference type="NCBI Taxonomy" id="1534307"/>
    <lineage>
        <taxon>Eukaryota</taxon>
        <taxon>Metazoa</taxon>
        <taxon>Chordata</taxon>
        <taxon>Craniata</taxon>
        <taxon>Vertebrata</taxon>
        <taxon>Euteleostomi</taxon>
        <taxon>Actinopterygii</taxon>
        <taxon>Neopterygii</taxon>
        <taxon>Teleostei</taxon>
        <taxon>Albuliformes</taxon>
        <taxon>Albulidae</taxon>
        <taxon>Albula</taxon>
    </lineage>
</organism>
<evidence type="ECO:0000313" key="6">
    <source>
        <dbReference type="EMBL" id="KAI1896978.1"/>
    </source>
</evidence>
<keyword evidence="5" id="KW-0342">GTP-binding</keyword>
<dbReference type="OrthoDB" id="8938538at2759"/>
<evidence type="ECO:0000313" key="7">
    <source>
        <dbReference type="Proteomes" id="UP000829720"/>
    </source>
</evidence>
<name>A0A8T3DPU1_9TELE</name>
<evidence type="ECO:0000256" key="1">
    <source>
        <dbReference type="ARBA" id="ARBA00004173"/>
    </source>
</evidence>
<gene>
    <name evidence="6" type="ORF">AGOR_G00100480</name>
</gene>
<dbReference type="Proteomes" id="UP000829720">
    <property type="component" value="Unassembled WGS sequence"/>
</dbReference>
<evidence type="ECO:0000256" key="2">
    <source>
        <dbReference type="ARBA" id="ARBA00022741"/>
    </source>
</evidence>
<dbReference type="PROSITE" id="PS01176">
    <property type="entry name" value="IF2"/>
    <property type="match status" value="1"/>
</dbReference>
<dbReference type="PANTHER" id="PTHR43381">
    <property type="entry name" value="TRANSLATION INITIATION FACTOR IF-2-RELATED"/>
    <property type="match status" value="1"/>
</dbReference>
<evidence type="ECO:0000256" key="3">
    <source>
        <dbReference type="ARBA" id="ARBA00022946"/>
    </source>
</evidence>
<comment type="caution">
    <text evidence="6">The sequence shown here is derived from an EMBL/GenBank/DDBJ whole genome shotgun (WGS) entry which is preliminary data.</text>
</comment>
<dbReference type="GO" id="GO:0005739">
    <property type="term" value="C:mitochondrion"/>
    <property type="evidence" value="ECO:0007669"/>
    <property type="project" value="UniProtKB-SubCell"/>
</dbReference>
<dbReference type="SUPFAM" id="SSF50447">
    <property type="entry name" value="Translation proteins"/>
    <property type="match status" value="1"/>
</dbReference>
<dbReference type="GO" id="GO:0003924">
    <property type="term" value="F:GTPase activity"/>
    <property type="evidence" value="ECO:0007669"/>
    <property type="project" value="InterPro"/>
</dbReference>
<dbReference type="CDD" id="cd03692">
    <property type="entry name" value="mtIF2_IVc"/>
    <property type="match status" value="1"/>
</dbReference>
<keyword evidence="3" id="KW-0809">Transit peptide</keyword>
<dbReference type="FunFam" id="2.40.30.10:FF:000072">
    <property type="entry name" value="translation initiation factor IF-2, mitochondrial isoform X1"/>
    <property type="match status" value="1"/>
</dbReference>
<dbReference type="GO" id="GO:0003743">
    <property type="term" value="F:translation initiation factor activity"/>
    <property type="evidence" value="ECO:0007669"/>
    <property type="project" value="InterPro"/>
</dbReference>
<reference evidence="6" key="1">
    <citation type="submission" date="2021-01" db="EMBL/GenBank/DDBJ databases">
        <authorList>
            <person name="Zahm M."/>
            <person name="Roques C."/>
            <person name="Cabau C."/>
            <person name="Klopp C."/>
            <person name="Donnadieu C."/>
            <person name="Jouanno E."/>
            <person name="Lampietro C."/>
            <person name="Louis A."/>
            <person name="Herpin A."/>
            <person name="Echchiki A."/>
            <person name="Berthelot C."/>
            <person name="Parey E."/>
            <person name="Roest-Crollius H."/>
            <person name="Braasch I."/>
            <person name="Postlethwait J."/>
            <person name="Bobe J."/>
            <person name="Montfort J."/>
            <person name="Bouchez O."/>
            <person name="Begum T."/>
            <person name="Mejri S."/>
            <person name="Adams A."/>
            <person name="Chen W.-J."/>
            <person name="Guiguen Y."/>
        </authorList>
    </citation>
    <scope>NUCLEOTIDE SEQUENCE</scope>
    <source>
        <tissue evidence="6">Blood</tissue>
    </source>
</reference>
<dbReference type="AlphaFoldDB" id="A0A8T3DPU1"/>
<dbReference type="InterPro" id="IPR009000">
    <property type="entry name" value="Transl_B-barrel_sf"/>
</dbReference>
<dbReference type="EMBL" id="JAERUA010000008">
    <property type="protein sequence ID" value="KAI1896978.1"/>
    <property type="molecule type" value="Genomic_DNA"/>
</dbReference>
<proteinExistence type="predicted"/>
<sequence length="108" mass="12018">MLPPAGEASVLATFKVTEGKRKVPVAGCRVQKGLLDQKMKFKLVRGQNILWEGSLLSLKHHKDTVQTVKTGMECGLSLDKELDFQPGDQIICYQETEKAQTISWDPGF</sequence>
<dbReference type="InterPro" id="IPR015760">
    <property type="entry name" value="TIF_IF2"/>
</dbReference>
<evidence type="ECO:0000256" key="5">
    <source>
        <dbReference type="ARBA" id="ARBA00023134"/>
    </source>
</evidence>
<keyword evidence="7" id="KW-1185">Reference proteome</keyword>
<dbReference type="InterPro" id="IPR000178">
    <property type="entry name" value="TF_IF2_bacterial-like"/>
</dbReference>
<accession>A0A8T3DPU1</accession>
<dbReference type="GO" id="GO:0005525">
    <property type="term" value="F:GTP binding"/>
    <property type="evidence" value="ECO:0007669"/>
    <property type="project" value="UniProtKB-KW"/>
</dbReference>
<keyword evidence="2" id="KW-0547">Nucleotide-binding</keyword>
<protein>
    <submittedName>
        <fullName evidence="6">Uncharacterized protein</fullName>
    </submittedName>
</protein>